<name>A0A133VKN7_9EURY</name>
<evidence type="ECO:0000313" key="1">
    <source>
        <dbReference type="EMBL" id="KXB07016.1"/>
    </source>
</evidence>
<dbReference type="AlphaFoldDB" id="A0A133VKN7"/>
<proteinExistence type="predicted"/>
<evidence type="ECO:0008006" key="3">
    <source>
        <dbReference type="Google" id="ProtNLM"/>
    </source>
</evidence>
<dbReference type="EMBL" id="LHYE01000020">
    <property type="protein sequence ID" value="KXB07016.1"/>
    <property type="molecule type" value="Genomic_DNA"/>
</dbReference>
<dbReference type="Proteomes" id="UP000070263">
    <property type="component" value="Unassembled WGS sequence"/>
</dbReference>
<gene>
    <name evidence="1" type="ORF">AKJ51_02255</name>
</gene>
<comment type="caution">
    <text evidence="1">The sequence shown here is derived from an EMBL/GenBank/DDBJ whole genome shotgun (WGS) entry which is preliminary data.</text>
</comment>
<reference evidence="1 2" key="1">
    <citation type="journal article" date="2016" name="Sci. Rep.">
        <title>Metabolic traits of an uncultured archaeal lineage -MSBL1- from brine pools of the Red Sea.</title>
        <authorList>
            <person name="Mwirichia R."/>
            <person name="Alam I."/>
            <person name="Rashid M."/>
            <person name="Vinu M."/>
            <person name="Ba-Alawi W."/>
            <person name="Anthony Kamau A."/>
            <person name="Kamanda Ngugi D."/>
            <person name="Goker M."/>
            <person name="Klenk H.P."/>
            <person name="Bajic V."/>
            <person name="Stingl U."/>
        </authorList>
    </citation>
    <scope>NUCLEOTIDE SEQUENCE [LARGE SCALE GENOMIC DNA]</scope>
    <source>
        <strain evidence="1">SCGC-AAA382A20</strain>
    </source>
</reference>
<sequence length="271" mass="31503">MVKDYYLPKITRFSRKELRSVFQAIEPPACLVGGWAVHFLVNPGFERETGREYIGSRDIDLGFHVDPEWGKERLRNSSIGKSLNRIKNLGFVESRFGFVKHIKRKTGEEIGEEEAGKLPMHDVFEVSIDILPDTTELDLFEETFGFRLPAEPLLQEVFEGNLKKPLSDFVSWELPQDIYLPTPELLASMKVRSIPGRDKNYKRLKDVADLHALLWYVKDYREIREGVRELIPKKDLQRAEEKIDRETLGKVSELLEIDPQLIHNSIRRLTK</sequence>
<keyword evidence="2" id="KW-1185">Reference proteome</keyword>
<evidence type="ECO:0000313" key="2">
    <source>
        <dbReference type="Proteomes" id="UP000070263"/>
    </source>
</evidence>
<accession>A0A133VKN7</accession>
<protein>
    <recommendedName>
        <fullName evidence="3">Nucleotidyl transferase AbiEii/AbiGii toxin family protein</fullName>
    </recommendedName>
</protein>
<organism evidence="1 2">
    <name type="scientific">candidate division MSBL1 archaeon SCGC-AAA382A20</name>
    <dbReference type="NCBI Taxonomy" id="1698280"/>
    <lineage>
        <taxon>Archaea</taxon>
        <taxon>Methanobacteriati</taxon>
        <taxon>Methanobacteriota</taxon>
        <taxon>candidate division MSBL1</taxon>
    </lineage>
</organism>